<sequence>MPFYSYKAFTPEGKETRGIVEGPSEDQAVRILKEKQFVVISLTHTGESPFSGVVTKLQRIGFSDIVNFTRQLSTMITAGLSLPQALTILREQTTNQEFAKILSDIEHQIVGGGTLADALSKYPSHFSSIYISLIRAGESSGLMDKVLTRLAETMESQREFRAKVQGAMIYPSIIIVGMIVVAGVMMVVVIPKLTELYKDFGISLPLTTRILIAVSNFIIHFWWLIILGAGGAVAGIQKWKKTSSGERIIDTYMLKIPVLGNLQKKVILVEFTRTLSMLLSAGIHILDALKILKNSLGNVLYRDAIDDIGKKVEKGFTLGDTFQAHKEFPAIVAQMMKVGEETGKMDDTLLKLSVYFQSETENLVKGLTTAIEPIIMVFLGVGVGFIVISVITPIYNLTAQFK</sequence>
<evidence type="ECO:0000313" key="10">
    <source>
        <dbReference type="EMBL" id="KKT38002.1"/>
    </source>
</evidence>
<accession>A0A0G1J1P6</accession>
<evidence type="ECO:0000256" key="8">
    <source>
        <dbReference type="SAM" id="Phobius"/>
    </source>
</evidence>
<name>A0A0G1J1P6_9BACT</name>
<dbReference type="Pfam" id="PF00482">
    <property type="entry name" value="T2SSF"/>
    <property type="match status" value="2"/>
</dbReference>
<proteinExistence type="inferred from homology"/>
<comment type="caution">
    <text evidence="10">The sequence shown here is derived from an EMBL/GenBank/DDBJ whole genome shotgun (WGS) entry which is preliminary data.</text>
</comment>
<evidence type="ECO:0000256" key="3">
    <source>
        <dbReference type="ARBA" id="ARBA00022475"/>
    </source>
</evidence>
<dbReference type="PANTHER" id="PTHR30012">
    <property type="entry name" value="GENERAL SECRETION PATHWAY PROTEIN"/>
    <property type="match status" value="1"/>
</dbReference>
<evidence type="ECO:0000256" key="5">
    <source>
        <dbReference type="ARBA" id="ARBA00022692"/>
    </source>
</evidence>
<feature type="transmembrane region" description="Helical" evidence="8">
    <location>
        <begin position="167"/>
        <end position="190"/>
    </location>
</feature>
<dbReference type="Gene3D" id="1.20.81.30">
    <property type="entry name" value="Type II secretion system (T2SS), domain F"/>
    <property type="match status" value="2"/>
</dbReference>
<keyword evidence="6 8" id="KW-1133">Transmembrane helix</keyword>
<gene>
    <name evidence="10" type="ORF">UW22_C0015G0012</name>
</gene>
<keyword evidence="5 8" id="KW-0812">Transmembrane</keyword>
<dbReference type="EMBL" id="LCHM01000015">
    <property type="protein sequence ID" value="KKT38002.1"/>
    <property type="molecule type" value="Genomic_DNA"/>
</dbReference>
<dbReference type="InterPro" id="IPR018076">
    <property type="entry name" value="T2SS_GspF_dom"/>
</dbReference>
<evidence type="ECO:0000256" key="4">
    <source>
        <dbReference type="ARBA" id="ARBA00022519"/>
    </source>
</evidence>
<dbReference type="Proteomes" id="UP000034617">
    <property type="component" value="Unassembled WGS sequence"/>
</dbReference>
<evidence type="ECO:0000256" key="7">
    <source>
        <dbReference type="ARBA" id="ARBA00023136"/>
    </source>
</evidence>
<comment type="subcellular location">
    <subcellularLocation>
        <location evidence="1">Cell inner membrane</location>
        <topology evidence="1">Multi-pass membrane protein</topology>
    </subcellularLocation>
</comment>
<reference evidence="10 11" key="1">
    <citation type="journal article" date="2015" name="Nature">
        <title>rRNA introns, odd ribosomes, and small enigmatic genomes across a large radiation of phyla.</title>
        <authorList>
            <person name="Brown C.T."/>
            <person name="Hug L.A."/>
            <person name="Thomas B.C."/>
            <person name="Sharon I."/>
            <person name="Castelle C.J."/>
            <person name="Singh A."/>
            <person name="Wilkins M.J."/>
            <person name="Williams K.H."/>
            <person name="Banfield J.F."/>
        </authorList>
    </citation>
    <scope>NUCLEOTIDE SEQUENCE [LARGE SCALE GENOMIC DNA]</scope>
</reference>
<dbReference type="InterPro" id="IPR003004">
    <property type="entry name" value="GspF/PilC"/>
</dbReference>
<keyword evidence="3" id="KW-1003">Cell membrane</keyword>
<dbReference type="InterPro" id="IPR042094">
    <property type="entry name" value="T2SS_GspF_sf"/>
</dbReference>
<feature type="transmembrane region" description="Helical" evidence="8">
    <location>
        <begin position="210"/>
        <end position="234"/>
    </location>
</feature>
<evidence type="ECO:0000256" key="1">
    <source>
        <dbReference type="ARBA" id="ARBA00004429"/>
    </source>
</evidence>
<dbReference type="PANTHER" id="PTHR30012:SF0">
    <property type="entry name" value="TYPE II SECRETION SYSTEM PROTEIN F-RELATED"/>
    <property type="match status" value="1"/>
</dbReference>
<evidence type="ECO:0000256" key="6">
    <source>
        <dbReference type="ARBA" id="ARBA00022989"/>
    </source>
</evidence>
<dbReference type="FunFam" id="1.20.81.30:FF:000001">
    <property type="entry name" value="Type II secretion system protein F"/>
    <property type="match status" value="2"/>
</dbReference>
<feature type="domain" description="Type II secretion system protein GspF" evidence="9">
    <location>
        <begin position="68"/>
        <end position="191"/>
    </location>
</feature>
<dbReference type="GO" id="GO:0015628">
    <property type="term" value="P:protein secretion by the type II secretion system"/>
    <property type="evidence" value="ECO:0007669"/>
    <property type="project" value="TreeGrafter"/>
</dbReference>
<dbReference type="PRINTS" id="PR00812">
    <property type="entry name" value="BCTERIALGSPF"/>
</dbReference>
<feature type="transmembrane region" description="Helical" evidence="8">
    <location>
        <begin position="374"/>
        <end position="395"/>
    </location>
</feature>
<comment type="similarity">
    <text evidence="2">Belongs to the GSP F family.</text>
</comment>
<feature type="domain" description="Type II secretion system protein GspF" evidence="9">
    <location>
        <begin position="271"/>
        <end position="393"/>
    </location>
</feature>
<dbReference type="GO" id="GO:0005886">
    <property type="term" value="C:plasma membrane"/>
    <property type="evidence" value="ECO:0007669"/>
    <property type="project" value="UniProtKB-SubCell"/>
</dbReference>
<keyword evidence="7 8" id="KW-0472">Membrane</keyword>
<evidence type="ECO:0000256" key="2">
    <source>
        <dbReference type="ARBA" id="ARBA00005745"/>
    </source>
</evidence>
<evidence type="ECO:0000313" key="11">
    <source>
        <dbReference type="Proteomes" id="UP000034617"/>
    </source>
</evidence>
<protein>
    <submittedName>
        <fullName evidence="10">Type IV pilus assembly protein PilC</fullName>
    </submittedName>
</protein>
<organism evidence="10 11">
    <name type="scientific">Candidatus Gottesmanbacteria bacterium GW2011_GWB1_44_11c</name>
    <dbReference type="NCBI Taxonomy" id="1618447"/>
    <lineage>
        <taxon>Bacteria</taxon>
        <taxon>Candidatus Gottesmaniibacteriota</taxon>
    </lineage>
</organism>
<keyword evidence="4" id="KW-0997">Cell inner membrane</keyword>
<evidence type="ECO:0000259" key="9">
    <source>
        <dbReference type="Pfam" id="PF00482"/>
    </source>
</evidence>
<dbReference type="AlphaFoldDB" id="A0A0G1J1P6"/>